<dbReference type="RefSeq" id="WP_338709086.1">
    <property type="nucleotide sequence ID" value="NZ_CP145893.1"/>
</dbReference>
<dbReference type="EMBL" id="CP145893">
    <property type="protein sequence ID" value="WWP23907.1"/>
    <property type="molecule type" value="Genomic_DNA"/>
</dbReference>
<keyword evidence="2" id="KW-1003">Cell membrane</keyword>
<dbReference type="GO" id="GO:0005886">
    <property type="term" value="C:plasma membrane"/>
    <property type="evidence" value="ECO:0007669"/>
    <property type="project" value="UniProtKB-SubCell"/>
</dbReference>
<name>A0ABD8B222_PAEAM</name>
<dbReference type="InterPro" id="IPR051539">
    <property type="entry name" value="T4SS-coupling_protein"/>
</dbReference>
<feature type="domain" description="Type IV secretion system coupling protein TraD DNA-binding" evidence="6">
    <location>
        <begin position="42"/>
        <end position="384"/>
    </location>
</feature>
<evidence type="ECO:0000256" key="5">
    <source>
        <dbReference type="ARBA" id="ARBA00023136"/>
    </source>
</evidence>
<dbReference type="InterPro" id="IPR019476">
    <property type="entry name" value="T4SS_TraD_DNA-bd"/>
</dbReference>
<dbReference type="GO" id="GO:0003677">
    <property type="term" value="F:DNA binding"/>
    <property type="evidence" value="ECO:0007669"/>
    <property type="project" value="UniProtKB-KW"/>
</dbReference>
<evidence type="ECO:0000313" key="7">
    <source>
        <dbReference type="EMBL" id="WWP23907.1"/>
    </source>
</evidence>
<evidence type="ECO:0000313" key="8">
    <source>
        <dbReference type="Proteomes" id="UP001364764"/>
    </source>
</evidence>
<keyword evidence="7" id="KW-0614">Plasmid</keyword>
<dbReference type="CDD" id="cd01127">
    <property type="entry name" value="TrwB_TraG_TraD_VirD4"/>
    <property type="match status" value="1"/>
</dbReference>
<comment type="subcellular location">
    <subcellularLocation>
        <location evidence="1">Cell membrane</location>
        <topology evidence="1">Multi-pass membrane protein</topology>
    </subcellularLocation>
</comment>
<dbReference type="Gene3D" id="3.40.50.300">
    <property type="entry name" value="P-loop containing nucleotide triphosphate hydrolases"/>
    <property type="match status" value="2"/>
</dbReference>
<dbReference type="AlphaFoldDB" id="A0ABD8B222"/>
<keyword evidence="5" id="KW-0472">Membrane</keyword>
<keyword evidence="3" id="KW-0812">Transmembrane</keyword>
<evidence type="ECO:0000259" key="6">
    <source>
        <dbReference type="Pfam" id="PF10412"/>
    </source>
</evidence>
<accession>A0ABD8B222</accession>
<organism evidence="7 8">
    <name type="scientific">Paenibacillus amylolyticus</name>
    <dbReference type="NCBI Taxonomy" id="1451"/>
    <lineage>
        <taxon>Bacteria</taxon>
        <taxon>Bacillati</taxon>
        <taxon>Bacillota</taxon>
        <taxon>Bacilli</taxon>
        <taxon>Bacillales</taxon>
        <taxon>Paenibacillaceae</taxon>
        <taxon>Paenibacillus</taxon>
    </lineage>
</organism>
<dbReference type="Proteomes" id="UP001364764">
    <property type="component" value="Plasmid pY5S7-1"/>
</dbReference>
<dbReference type="PANTHER" id="PTHR37937">
    <property type="entry name" value="CONJUGATIVE TRANSFER: DNA TRANSPORT"/>
    <property type="match status" value="1"/>
</dbReference>
<proteinExistence type="predicted"/>
<evidence type="ECO:0000256" key="1">
    <source>
        <dbReference type="ARBA" id="ARBA00004651"/>
    </source>
</evidence>
<gene>
    <name evidence="7" type="ORF">V6668_31440</name>
</gene>
<reference evidence="7 8" key="1">
    <citation type="submission" date="2024-02" db="EMBL/GenBank/DDBJ databases">
        <title>Complete sequences of two Paenibacillus sp. strains and one Lysinibacillus strain isolated from the environment on STAA medium highlight biotechnological potential.</title>
        <authorList>
            <person name="Attere S.A."/>
            <person name="Piche L.C."/>
            <person name="Intertaglia L."/>
            <person name="Lami R."/>
            <person name="Charette S.J."/>
            <person name="Vincent A.T."/>
        </authorList>
    </citation>
    <scope>NUCLEOTIDE SEQUENCE [LARGE SCALE GENOMIC DNA]</scope>
    <source>
        <strain evidence="7 8">Y5S-7</strain>
        <plasmid evidence="7 8">pY5S7-1</plasmid>
    </source>
</reference>
<keyword evidence="4" id="KW-1133">Transmembrane helix</keyword>
<evidence type="ECO:0000256" key="3">
    <source>
        <dbReference type="ARBA" id="ARBA00022692"/>
    </source>
</evidence>
<dbReference type="InterPro" id="IPR027417">
    <property type="entry name" value="P-loop_NTPase"/>
</dbReference>
<dbReference type="GeneID" id="93480087"/>
<keyword evidence="7" id="KW-0238">DNA-binding</keyword>
<evidence type="ECO:0000256" key="2">
    <source>
        <dbReference type="ARBA" id="ARBA00022475"/>
    </source>
</evidence>
<dbReference type="SUPFAM" id="SSF52540">
    <property type="entry name" value="P-loop containing nucleoside triphosphate hydrolases"/>
    <property type="match status" value="1"/>
</dbReference>
<dbReference type="Pfam" id="PF10412">
    <property type="entry name" value="TrwB_AAD_bind"/>
    <property type="match status" value="1"/>
</dbReference>
<dbReference type="PANTHER" id="PTHR37937:SF1">
    <property type="entry name" value="CONJUGATIVE TRANSFER: DNA TRANSPORT"/>
    <property type="match status" value="1"/>
</dbReference>
<evidence type="ECO:0000256" key="4">
    <source>
        <dbReference type="ARBA" id="ARBA00022989"/>
    </source>
</evidence>
<sequence length="440" mass="49717">MSLLKNNIVNGQQLHTLAPNEVKWLDEPQANYGIPGVDRTGVMLHPLLLQRHLLFVGSIGSGKTVSMDHVVRALRSGATSDDVFIFFDAKGDYLKKFYRTGDYVLTNESDNVEGRVRWNIFQDIIATPLEKRDEVIWEIASSLFKDDIERSSAPIFATGARDLLAAILSAKVRGMEKEGGTEDHETLIQWVKKASDVSIRNLLLNHQDLSWVRSYISKENNPNTNQSFLMHLYQNLFGVFNGAFREAGDFSLTKSIQERNGRAIFLEYDIASSNVLKPIYTMILDIAMKNILGTKEEQCRGNVYFILDEFPLIPKLNYMDNALNFGRSLGVRIIAGIQNIGQVKHVYSESLADSILSGFGTVFAFRLFDEPSRSYITNRHGKNQRMIAYSSSNANKGIQEHLVDGNVIEDWDLTDLKIGQCIISPFNGEPFRFYPAKPKF</sequence>
<geneLocation type="plasmid" evidence="7 8">
    <name>pY5S7-1</name>
</geneLocation>
<protein>
    <submittedName>
        <fullName evidence="7">Type IV secretion system DNA-binding domain-containing protein</fullName>
    </submittedName>
</protein>